<protein>
    <submittedName>
        <fullName evidence="1">Uncharacterized protein</fullName>
    </submittedName>
</protein>
<evidence type="ECO:0000313" key="1">
    <source>
        <dbReference type="EMBL" id="KZT69573.1"/>
    </source>
</evidence>
<dbReference type="Proteomes" id="UP000076727">
    <property type="component" value="Unassembled WGS sequence"/>
</dbReference>
<dbReference type="AlphaFoldDB" id="A0A165QJV1"/>
<dbReference type="EMBL" id="KV429057">
    <property type="protein sequence ID" value="KZT69573.1"/>
    <property type="molecule type" value="Genomic_DNA"/>
</dbReference>
<organism evidence="1 2">
    <name type="scientific">Daedalea quercina L-15889</name>
    <dbReference type="NCBI Taxonomy" id="1314783"/>
    <lineage>
        <taxon>Eukaryota</taxon>
        <taxon>Fungi</taxon>
        <taxon>Dikarya</taxon>
        <taxon>Basidiomycota</taxon>
        <taxon>Agaricomycotina</taxon>
        <taxon>Agaricomycetes</taxon>
        <taxon>Polyporales</taxon>
        <taxon>Fomitopsis</taxon>
    </lineage>
</organism>
<keyword evidence="2" id="KW-1185">Reference proteome</keyword>
<proteinExistence type="predicted"/>
<accession>A0A165QJV1</accession>
<name>A0A165QJV1_9APHY</name>
<sequence length="145" mass="15989">MRSPLFFVGAVTLVNRHLQAITAHYFSQACATKAAISGLNNGLADATLLMSLLSMVTRRKPSVLHRLPGWGLSQVDGHENACMTSSSRSWTTRRQAGTQDCALSRVLVPAYRPSRSHRAPIISETAIVIYRLRREELKGQLTEVS</sequence>
<dbReference type="PROSITE" id="PS51257">
    <property type="entry name" value="PROKAR_LIPOPROTEIN"/>
    <property type="match status" value="1"/>
</dbReference>
<reference evidence="1 2" key="1">
    <citation type="journal article" date="2016" name="Mol. Biol. Evol.">
        <title>Comparative Genomics of Early-Diverging Mushroom-Forming Fungi Provides Insights into the Origins of Lignocellulose Decay Capabilities.</title>
        <authorList>
            <person name="Nagy L.G."/>
            <person name="Riley R."/>
            <person name="Tritt A."/>
            <person name="Adam C."/>
            <person name="Daum C."/>
            <person name="Floudas D."/>
            <person name="Sun H."/>
            <person name="Yadav J.S."/>
            <person name="Pangilinan J."/>
            <person name="Larsson K.H."/>
            <person name="Matsuura K."/>
            <person name="Barry K."/>
            <person name="Labutti K."/>
            <person name="Kuo R."/>
            <person name="Ohm R.A."/>
            <person name="Bhattacharya S.S."/>
            <person name="Shirouzu T."/>
            <person name="Yoshinaga Y."/>
            <person name="Martin F.M."/>
            <person name="Grigoriev I.V."/>
            <person name="Hibbett D.S."/>
        </authorList>
    </citation>
    <scope>NUCLEOTIDE SEQUENCE [LARGE SCALE GENOMIC DNA]</scope>
    <source>
        <strain evidence="1 2">L-15889</strain>
    </source>
</reference>
<gene>
    <name evidence="1" type="ORF">DAEQUDRAFT_258281</name>
</gene>
<evidence type="ECO:0000313" key="2">
    <source>
        <dbReference type="Proteomes" id="UP000076727"/>
    </source>
</evidence>